<keyword evidence="2" id="KW-1185">Reference proteome</keyword>
<evidence type="ECO:0000313" key="2">
    <source>
        <dbReference type="Proteomes" id="UP000008550"/>
    </source>
</evidence>
<dbReference type="Proteomes" id="UP000008550">
    <property type="component" value="Chromosome"/>
</dbReference>
<dbReference type="Gene3D" id="3.40.50.2000">
    <property type="entry name" value="Glycogen Phosphorylase B"/>
    <property type="match status" value="1"/>
</dbReference>
<evidence type="ECO:0008006" key="3">
    <source>
        <dbReference type="Google" id="ProtNLM"/>
    </source>
</evidence>
<evidence type="ECO:0000313" key="1">
    <source>
        <dbReference type="EMBL" id="ABZ83424.1"/>
    </source>
</evidence>
<dbReference type="eggNOG" id="COG0438">
    <property type="taxonomic scope" value="Bacteria"/>
</dbReference>
<dbReference type="SUPFAM" id="SSF53756">
    <property type="entry name" value="UDP-Glycosyltransferase/glycogen phosphorylase"/>
    <property type="match status" value="1"/>
</dbReference>
<dbReference type="AlphaFoldDB" id="B0THI6"/>
<proteinExistence type="predicted"/>
<dbReference type="KEGG" id="hmo:HM1_1150"/>
<organism evidence="1 2">
    <name type="scientific">Heliobacterium modesticaldum (strain ATCC 51547 / Ice1)</name>
    <dbReference type="NCBI Taxonomy" id="498761"/>
    <lineage>
        <taxon>Bacteria</taxon>
        <taxon>Bacillati</taxon>
        <taxon>Bacillota</taxon>
        <taxon>Clostridia</taxon>
        <taxon>Eubacteriales</taxon>
        <taxon>Heliobacteriaceae</taxon>
        <taxon>Heliomicrobium</taxon>
    </lineage>
</organism>
<accession>B0THI6</accession>
<protein>
    <recommendedName>
        <fullName evidence="3">Glycosyltransferase</fullName>
    </recommendedName>
</protein>
<gene>
    <name evidence="1" type="ORF">HM1_1150</name>
</gene>
<dbReference type="EMBL" id="CP000930">
    <property type="protein sequence ID" value="ABZ83424.1"/>
    <property type="molecule type" value="Genomic_DNA"/>
</dbReference>
<name>B0THI6_HELMI</name>
<dbReference type="STRING" id="498761.HM1_1150"/>
<dbReference type="HOGENOM" id="CLU_388715_0_0_9"/>
<reference evidence="1 2" key="1">
    <citation type="journal article" date="2008" name="J. Bacteriol.">
        <title>The genome of Heliobacterium modesticaldum, a phototrophic representative of the Firmicutes containing the simplest photosynthetic apparatus.</title>
        <authorList>
            <person name="Sattley W.M."/>
            <person name="Madigan M.T."/>
            <person name="Swingley W.D."/>
            <person name="Cheung P.C."/>
            <person name="Clocksin K.M."/>
            <person name="Conrad A.L."/>
            <person name="Dejesa L.C."/>
            <person name="Honchak B.M."/>
            <person name="Jung D.O."/>
            <person name="Karbach L.E."/>
            <person name="Kurdoglu A."/>
            <person name="Lahiri S."/>
            <person name="Mastrian S.D."/>
            <person name="Page L.E."/>
            <person name="Taylor H.L."/>
            <person name="Wang Z.T."/>
            <person name="Raymond J."/>
            <person name="Chen M."/>
            <person name="Blankenship R.E."/>
            <person name="Touchman J.W."/>
        </authorList>
    </citation>
    <scope>NUCLEOTIDE SEQUENCE [LARGE SCALE GENOMIC DNA]</scope>
    <source>
        <strain evidence="2">ATCC 51547 / Ice1</strain>
    </source>
</reference>
<sequence length="710" mass="83667">MMKKFILIDHSIRKYGGHYFEYALHVLRAARELGYHPILATNRSLDLSEEEKKELGFEIYPIYKYDFWGISNEMKDGFNLFKKIKKSYNKLLFKIKFRLYYSDMGILWLARNNPEEYLSGQSYNLRTLVIKGLLLMPLVYFLALARGIKRFIEAAYMIVKGSWIGTLTRAFFELLKSLVLPINFINRNRNRLLSRMHKISRIKAFERGTRKLCSYIELHSDDIVFIPTLSEYDMLGIGEFFKSEQNSTRATWHLLYRRNIFVGREAEYENQKGNVQSFRKMLIGFRERTGNLNIKFYTDTDKLTYQYNELHAVPFLTLPIPVNNDFFKTLDQYKRDRPLRVVYAGDARSEKGYQLLPSIVRNLYQNYVMSEKIEFIFQSNFSFKQFEYQASVVYAREQLMKYEKGVSIIKEPLKSEEYKDLVLSADVGLVLYDRDNYYARSSGALVEYLTCGIPVIVPSGSWMSDQITEEIFSYNDSLKQKMCLVKQYQMSDLEWRKEYELLNELTLDVENLLEDEIRDTKDTTDKKKIPKTFNNELIVWGNSRKTSCKVDREDTANYLFISYRQGSENKKGSYVRVILRQYDNNCILLKEEFTSVGNRSKGDISTVFSLEEKTAFVIVSLSNAFSEYGLLLRDVELEFYNSVEKTFPISSVGVIYDRLEDIPERLIEVIENYEHYKSTSQKFSLAWRELHNPNKLVRQLINNSNVIERV</sequence>